<dbReference type="PRINTS" id="PR00344">
    <property type="entry name" value="BCTRLSENSOR"/>
</dbReference>
<dbReference type="InterPro" id="IPR050428">
    <property type="entry name" value="TCS_sensor_his_kinase"/>
</dbReference>
<dbReference type="SMART" id="SM00388">
    <property type="entry name" value="HisKA"/>
    <property type="match status" value="1"/>
</dbReference>
<dbReference type="AlphaFoldDB" id="A0A6J7IN62"/>
<evidence type="ECO:0000256" key="11">
    <source>
        <dbReference type="SAM" id="MobiDB-lite"/>
    </source>
</evidence>
<dbReference type="PANTHER" id="PTHR45436">
    <property type="entry name" value="SENSOR HISTIDINE KINASE YKOH"/>
    <property type="match status" value="1"/>
</dbReference>
<dbReference type="InterPro" id="IPR004358">
    <property type="entry name" value="Sig_transdc_His_kin-like_C"/>
</dbReference>
<evidence type="ECO:0000259" key="13">
    <source>
        <dbReference type="PROSITE" id="PS50109"/>
    </source>
</evidence>
<organism evidence="15">
    <name type="scientific">freshwater metagenome</name>
    <dbReference type="NCBI Taxonomy" id="449393"/>
    <lineage>
        <taxon>unclassified sequences</taxon>
        <taxon>metagenomes</taxon>
        <taxon>ecological metagenomes</taxon>
    </lineage>
</organism>
<protein>
    <recommendedName>
        <fullName evidence="3">histidine kinase</fullName>
        <ecNumber evidence="3">2.7.13.3</ecNumber>
    </recommendedName>
</protein>
<keyword evidence="9" id="KW-0902">Two-component regulatory system</keyword>
<dbReference type="InterPro" id="IPR005467">
    <property type="entry name" value="His_kinase_dom"/>
</dbReference>
<evidence type="ECO:0000256" key="2">
    <source>
        <dbReference type="ARBA" id="ARBA00004370"/>
    </source>
</evidence>
<name>A0A6J7IN62_9ZZZZ</name>
<dbReference type="GO" id="GO:0005886">
    <property type="term" value="C:plasma membrane"/>
    <property type="evidence" value="ECO:0007669"/>
    <property type="project" value="TreeGrafter"/>
</dbReference>
<dbReference type="Gene3D" id="3.30.565.10">
    <property type="entry name" value="Histidine kinase-like ATPase, C-terminal domain"/>
    <property type="match status" value="1"/>
</dbReference>
<dbReference type="Pfam" id="PF00672">
    <property type="entry name" value="HAMP"/>
    <property type="match status" value="1"/>
</dbReference>
<dbReference type="PANTHER" id="PTHR45436:SF5">
    <property type="entry name" value="SENSOR HISTIDINE KINASE TRCS"/>
    <property type="match status" value="1"/>
</dbReference>
<dbReference type="FunFam" id="1.10.287.130:FF:000001">
    <property type="entry name" value="Two-component sensor histidine kinase"/>
    <property type="match status" value="1"/>
</dbReference>
<dbReference type="SUPFAM" id="SSF55874">
    <property type="entry name" value="ATPase domain of HSP90 chaperone/DNA topoisomerase II/histidine kinase"/>
    <property type="match status" value="1"/>
</dbReference>
<dbReference type="CDD" id="cd00082">
    <property type="entry name" value="HisKA"/>
    <property type="match status" value="1"/>
</dbReference>
<evidence type="ECO:0000256" key="7">
    <source>
        <dbReference type="ARBA" id="ARBA00022777"/>
    </source>
</evidence>
<dbReference type="Gene3D" id="1.10.287.130">
    <property type="match status" value="1"/>
</dbReference>
<evidence type="ECO:0000256" key="10">
    <source>
        <dbReference type="ARBA" id="ARBA00023136"/>
    </source>
</evidence>
<dbReference type="PROSITE" id="PS50109">
    <property type="entry name" value="HIS_KIN"/>
    <property type="match status" value="1"/>
</dbReference>
<dbReference type="InterPro" id="IPR036097">
    <property type="entry name" value="HisK_dim/P_sf"/>
</dbReference>
<dbReference type="InterPro" id="IPR003594">
    <property type="entry name" value="HATPase_dom"/>
</dbReference>
<evidence type="ECO:0000256" key="4">
    <source>
        <dbReference type="ARBA" id="ARBA00022553"/>
    </source>
</evidence>
<evidence type="ECO:0000313" key="15">
    <source>
        <dbReference type="EMBL" id="CAB4932449.1"/>
    </source>
</evidence>
<evidence type="ECO:0000256" key="8">
    <source>
        <dbReference type="ARBA" id="ARBA00022989"/>
    </source>
</evidence>
<feature type="region of interest" description="Disordered" evidence="11">
    <location>
        <begin position="58"/>
        <end position="126"/>
    </location>
</feature>
<keyword evidence="4" id="KW-0597">Phosphoprotein</keyword>
<feature type="transmembrane region" description="Helical" evidence="12">
    <location>
        <begin position="227"/>
        <end position="245"/>
    </location>
</feature>
<dbReference type="Pfam" id="PF02518">
    <property type="entry name" value="HATPase_c"/>
    <property type="match status" value="1"/>
</dbReference>
<dbReference type="InterPro" id="IPR003661">
    <property type="entry name" value="HisK_dim/P_dom"/>
</dbReference>
<dbReference type="PROSITE" id="PS50885">
    <property type="entry name" value="HAMP"/>
    <property type="match status" value="1"/>
</dbReference>
<evidence type="ECO:0000256" key="9">
    <source>
        <dbReference type="ARBA" id="ARBA00023012"/>
    </source>
</evidence>
<evidence type="ECO:0000256" key="3">
    <source>
        <dbReference type="ARBA" id="ARBA00012438"/>
    </source>
</evidence>
<dbReference type="SUPFAM" id="SSF47384">
    <property type="entry name" value="Homodimeric domain of signal transducing histidine kinase"/>
    <property type="match status" value="1"/>
</dbReference>
<dbReference type="SMART" id="SM00387">
    <property type="entry name" value="HATPase_c"/>
    <property type="match status" value="1"/>
</dbReference>
<keyword evidence="5" id="KW-0808">Transferase</keyword>
<evidence type="ECO:0000259" key="14">
    <source>
        <dbReference type="PROSITE" id="PS50885"/>
    </source>
</evidence>
<reference evidence="15" key="1">
    <citation type="submission" date="2020-05" db="EMBL/GenBank/DDBJ databases">
        <authorList>
            <person name="Chiriac C."/>
            <person name="Salcher M."/>
            <person name="Ghai R."/>
            <person name="Kavagutti S V."/>
        </authorList>
    </citation>
    <scope>NUCLEOTIDE SEQUENCE</scope>
</reference>
<dbReference type="Pfam" id="PF00512">
    <property type="entry name" value="HisKA"/>
    <property type="match status" value="1"/>
</dbReference>
<dbReference type="InterPro" id="IPR036890">
    <property type="entry name" value="HATPase_C_sf"/>
</dbReference>
<feature type="domain" description="HAMP" evidence="14">
    <location>
        <begin position="246"/>
        <end position="299"/>
    </location>
</feature>
<feature type="domain" description="Histidine kinase" evidence="13">
    <location>
        <begin position="314"/>
        <end position="528"/>
    </location>
</feature>
<keyword evidence="7" id="KW-0418">Kinase</keyword>
<feature type="compositionally biased region" description="Basic and acidic residues" evidence="11">
    <location>
        <begin position="107"/>
        <end position="116"/>
    </location>
</feature>
<comment type="subcellular location">
    <subcellularLocation>
        <location evidence="2">Membrane</location>
    </subcellularLocation>
</comment>
<comment type="catalytic activity">
    <reaction evidence="1">
        <text>ATP + protein L-histidine = ADP + protein N-phospho-L-histidine.</text>
        <dbReference type="EC" id="2.7.13.3"/>
    </reaction>
</comment>
<evidence type="ECO:0000256" key="1">
    <source>
        <dbReference type="ARBA" id="ARBA00000085"/>
    </source>
</evidence>
<gene>
    <name evidence="15" type="ORF">UFOPK3564_02451</name>
</gene>
<evidence type="ECO:0000256" key="12">
    <source>
        <dbReference type="SAM" id="Phobius"/>
    </source>
</evidence>
<dbReference type="GO" id="GO:0000155">
    <property type="term" value="F:phosphorelay sensor kinase activity"/>
    <property type="evidence" value="ECO:0007669"/>
    <property type="project" value="InterPro"/>
</dbReference>
<dbReference type="FunFam" id="3.30.565.10:FF:000006">
    <property type="entry name" value="Sensor histidine kinase WalK"/>
    <property type="match status" value="1"/>
</dbReference>
<dbReference type="EMBL" id="CAFBMK010000173">
    <property type="protein sequence ID" value="CAB4932449.1"/>
    <property type="molecule type" value="Genomic_DNA"/>
</dbReference>
<dbReference type="EC" id="2.7.13.3" evidence="3"/>
<dbReference type="InterPro" id="IPR003660">
    <property type="entry name" value="HAMP_dom"/>
</dbReference>
<keyword evidence="6 12" id="KW-0812">Transmembrane</keyword>
<dbReference type="Gene3D" id="6.10.340.10">
    <property type="match status" value="1"/>
</dbReference>
<sequence>MTLRARLIATVVVLTAVAMIALAAVTYASQRGALLDQVDDQLASARFGATQRLARQNGLQGFFGPGSPPPRARELGRAGGPSLDLDDPDDLGRGGGDLQPGTYAELRGADGRKVGEETGADPSFNADALASPVLPAVLRAGSTFTAEAEGDDDLRYRVRTFARPAGEGFRRGTGRTGEAATTAAATGTGAAARRRAARAALTSGFAVVAVPLTDVDATLDRLLQTEAVVIAIALALLTGLSWVLVRIGLRPLDRMASTAGAIAAGDLDQRVGDASPRTEVGRLGLALNGMLGRLEGAFAEREASEGRLRQFLSDASHELRTPLASIRGYAELFRVGAVQDPEDLKKAMSRIEDEAARMGVLVEDLLVLARLDEAPEKSHGPVDVALIAEDAAEDARAIDPSRTVTPGGAAEAVVHGDDGQLRQVLTNLVRNALVHTPAGTPVEITTTVDGGHVEVEVRDHGQGLPSEDPQAIFGRFWRSEGGRTRGRSGAGLGLAIVAAIVEAHDGTVRAANAPGGGASFVVRLPLAQRSRS</sequence>
<keyword evidence="10 12" id="KW-0472">Membrane</keyword>
<dbReference type="SUPFAM" id="SSF158472">
    <property type="entry name" value="HAMP domain-like"/>
    <property type="match status" value="1"/>
</dbReference>
<evidence type="ECO:0000256" key="6">
    <source>
        <dbReference type="ARBA" id="ARBA00022692"/>
    </source>
</evidence>
<dbReference type="SMART" id="SM00304">
    <property type="entry name" value="HAMP"/>
    <property type="match status" value="1"/>
</dbReference>
<dbReference type="CDD" id="cd06225">
    <property type="entry name" value="HAMP"/>
    <property type="match status" value="1"/>
</dbReference>
<keyword evidence="8 12" id="KW-1133">Transmembrane helix</keyword>
<proteinExistence type="predicted"/>
<accession>A0A6J7IN62</accession>
<evidence type="ECO:0000256" key="5">
    <source>
        <dbReference type="ARBA" id="ARBA00022679"/>
    </source>
</evidence>